<evidence type="ECO:0000313" key="4">
    <source>
        <dbReference type="Proteomes" id="UP000799757"/>
    </source>
</evidence>
<gene>
    <name evidence="3" type="ORF">K505DRAFT_342553</name>
</gene>
<organism evidence="3 4">
    <name type="scientific">Melanomma pulvis-pyrius CBS 109.77</name>
    <dbReference type="NCBI Taxonomy" id="1314802"/>
    <lineage>
        <taxon>Eukaryota</taxon>
        <taxon>Fungi</taxon>
        <taxon>Dikarya</taxon>
        <taxon>Ascomycota</taxon>
        <taxon>Pezizomycotina</taxon>
        <taxon>Dothideomycetes</taxon>
        <taxon>Pleosporomycetidae</taxon>
        <taxon>Pleosporales</taxon>
        <taxon>Melanommataceae</taxon>
        <taxon>Melanomma</taxon>
    </lineage>
</organism>
<dbReference type="InterPro" id="IPR042099">
    <property type="entry name" value="ANL_N_sf"/>
</dbReference>
<evidence type="ECO:0000313" key="3">
    <source>
        <dbReference type="EMBL" id="KAF2787898.1"/>
    </source>
</evidence>
<dbReference type="EMBL" id="MU002268">
    <property type="protein sequence ID" value="KAF2787898.1"/>
    <property type="molecule type" value="Genomic_DNA"/>
</dbReference>
<dbReference type="InterPro" id="IPR000873">
    <property type="entry name" value="AMP-dep_synth/lig_dom"/>
</dbReference>
<feature type="domain" description="AMP-dependent synthetase/ligase" evidence="2">
    <location>
        <begin position="14"/>
        <end position="123"/>
    </location>
</feature>
<dbReference type="OrthoDB" id="288590at2759"/>
<dbReference type="Proteomes" id="UP000799757">
    <property type="component" value="Unassembled WGS sequence"/>
</dbReference>
<sequence>MDYTMRVFTHLLRNAEDPIFVNADFPNQRVTWKTYSFCVKRAAVSLRNLRLIQPGDCVGLLSHSDIYYWVLADAVIAAGGIFSPLPIIEREDQLATYIAAANIKCLFVSQEYESLVPRRVAAAPKVLIFDSPAQTEPPPTRGSSFTSLLSSHESKWK</sequence>
<evidence type="ECO:0000256" key="1">
    <source>
        <dbReference type="SAM" id="MobiDB-lite"/>
    </source>
</evidence>
<evidence type="ECO:0000259" key="2">
    <source>
        <dbReference type="Pfam" id="PF00501"/>
    </source>
</evidence>
<dbReference type="AlphaFoldDB" id="A0A6A6WVG9"/>
<name>A0A6A6WVG9_9PLEO</name>
<dbReference type="Pfam" id="PF00501">
    <property type="entry name" value="AMP-binding"/>
    <property type="match status" value="1"/>
</dbReference>
<dbReference type="SUPFAM" id="SSF56801">
    <property type="entry name" value="Acetyl-CoA synthetase-like"/>
    <property type="match status" value="1"/>
</dbReference>
<protein>
    <recommendedName>
        <fullName evidence="2">AMP-dependent synthetase/ligase domain-containing protein</fullName>
    </recommendedName>
</protein>
<proteinExistence type="predicted"/>
<keyword evidence="4" id="KW-1185">Reference proteome</keyword>
<reference evidence="3" key="1">
    <citation type="journal article" date="2020" name="Stud. Mycol.">
        <title>101 Dothideomycetes genomes: a test case for predicting lifestyles and emergence of pathogens.</title>
        <authorList>
            <person name="Haridas S."/>
            <person name="Albert R."/>
            <person name="Binder M."/>
            <person name="Bloem J."/>
            <person name="Labutti K."/>
            <person name="Salamov A."/>
            <person name="Andreopoulos B."/>
            <person name="Baker S."/>
            <person name="Barry K."/>
            <person name="Bills G."/>
            <person name="Bluhm B."/>
            <person name="Cannon C."/>
            <person name="Castanera R."/>
            <person name="Culley D."/>
            <person name="Daum C."/>
            <person name="Ezra D."/>
            <person name="Gonzalez J."/>
            <person name="Henrissat B."/>
            <person name="Kuo A."/>
            <person name="Liang C."/>
            <person name="Lipzen A."/>
            <person name="Lutzoni F."/>
            <person name="Magnuson J."/>
            <person name="Mondo S."/>
            <person name="Nolan M."/>
            <person name="Ohm R."/>
            <person name="Pangilinan J."/>
            <person name="Park H.-J."/>
            <person name="Ramirez L."/>
            <person name="Alfaro M."/>
            <person name="Sun H."/>
            <person name="Tritt A."/>
            <person name="Yoshinaga Y."/>
            <person name="Zwiers L.-H."/>
            <person name="Turgeon B."/>
            <person name="Goodwin S."/>
            <person name="Spatafora J."/>
            <person name="Crous P."/>
            <person name="Grigoriev I."/>
        </authorList>
    </citation>
    <scope>NUCLEOTIDE SEQUENCE</scope>
    <source>
        <strain evidence="3">CBS 109.77</strain>
    </source>
</reference>
<accession>A0A6A6WVG9</accession>
<feature type="region of interest" description="Disordered" evidence="1">
    <location>
        <begin position="132"/>
        <end position="157"/>
    </location>
</feature>
<dbReference type="Gene3D" id="3.40.50.12780">
    <property type="entry name" value="N-terminal domain of ligase-like"/>
    <property type="match status" value="1"/>
</dbReference>